<evidence type="ECO:0000256" key="2">
    <source>
        <dbReference type="ARBA" id="ARBA00022908"/>
    </source>
</evidence>
<dbReference type="GO" id="GO:0015074">
    <property type="term" value="P:DNA integration"/>
    <property type="evidence" value="ECO:0007669"/>
    <property type="project" value="UniProtKB-KW"/>
</dbReference>
<dbReference type="Pfam" id="PF02899">
    <property type="entry name" value="Phage_int_SAM_1"/>
    <property type="match status" value="1"/>
</dbReference>
<name>A0A8J3EXS7_9BACI</name>
<dbReference type="InterPro" id="IPR002104">
    <property type="entry name" value="Integrase_catalytic"/>
</dbReference>
<dbReference type="PROSITE" id="PS51898">
    <property type="entry name" value="TYR_RECOMBINASE"/>
    <property type="match status" value="1"/>
</dbReference>
<keyword evidence="9" id="KW-1185">Reference proteome</keyword>
<dbReference type="InterPro" id="IPR011010">
    <property type="entry name" value="DNA_brk_join_enz"/>
</dbReference>
<dbReference type="Gene3D" id="1.10.443.10">
    <property type="entry name" value="Intergrase catalytic core"/>
    <property type="match status" value="1"/>
</dbReference>
<evidence type="ECO:0000313" key="9">
    <source>
        <dbReference type="Proteomes" id="UP000626244"/>
    </source>
</evidence>
<proteinExistence type="inferred from homology"/>
<evidence type="ECO:0000313" key="8">
    <source>
        <dbReference type="EMBL" id="GGI12571.1"/>
    </source>
</evidence>
<protein>
    <submittedName>
        <fullName evidence="8">Uncharacterized protein</fullName>
    </submittedName>
</protein>
<feature type="domain" description="Tyr recombinase" evidence="6">
    <location>
        <begin position="131"/>
        <end position="319"/>
    </location>
</feature>
<comment type="similarity">
    <text evidence="1">Belongs to the 'phage' integrase family.</text>
</comment>
<dbReference type="InterPro" id="IPR050090">
    <property type="entry name" value="Tyrosine_recombinase_XerCD"/>
</dbReference>
<dbReference type="Gene3D" id="1.10.150.130">
    <property type="match status" value="1"/>
</dbReference>
<gene>
    <name evidence="8" type="ORF">GCM10007380_13580</name>
</gene>
<evidence type="ECO:0000256" key="5">
    <source>
        <dbReference type="PROSITE-ProRule" id="PRU01248"/>
    </source>
</evidence>
<keyword evidence="4" id="KW-0233">DNA recombination</keyword>
<dbReference type="PROSITE" id="PS51900">
    <property type="entry name" value="CB"/>
    <property type="match status" value="1"/>
</dbReference>
<keyword evidence="3 5" id="KW-0238">DNA-binding</keyword>
<dbReference type="RefSeq" id="WP_087997737.1">
    <property type="nucleotide sequence ID" value="NZ_BMHB01000001.1"/>
</dbReference>
<dbReference type="CDD" id="cd00397">
    <property type="entry name" value="DNA_BRE_C"/>
    <property type="match status" value="1"/>
</dbReference>
<evidence type="ECO:0000256" key="3">
    <source>
        <dbReference type="ARBA" id="ARBA00023125"/>
    </source>
</evidence>
<feature type="domain" description="Core-binding (CB)" evidence="7">
    <location>
        <begin position="22"/>
        <end position="109"/>
    </location>
</feature>
<accession>A0A8J3EXS7</accession>
<evidence type="ECO:0000259" key="6">
    <source>
        <dbReference type="PROSITE" id="PS51898"/>
    </source>
</evidence>
<dbReference type="InterPro" id="IPR004107">
    <property type="entry name" value="Integrase_SAM-like_N"/>
</dbReference>
<dbReference type="OrthoDB" id="2756169at2"/>
<evidence type="ECO:0000256" key="4">
    <source>
        <dbReference type="ARBA" id="ARBA00023172"/>
    </source>
</evidence>
<keyword evidence="2" id="KW-0229">DNA integration</keyword>
<dbReference type="EMBL" id="BMHB01000001">
    <property type="protein sequence ID" value="GGI12571.1"/>
    <property type="molecule type" value="Genomic_DNA"/>
</dbReference>
<dbReference type="Pfam" id="PF00589">
    <property type="entry name" value="Phage_integrase"/>
    <property type="match status" value="1"/>
</dbReference>
<dbReference type="InterPro" id="IPR010998">
    <property type="entry name" value="Integrase_recombinase_N"/>
</dbReference>
<organism evidence="8 9">
    <name type="scientific">Gottfriedia solisilvae</name>
    <dbReference type="NCBI Taxonomy" id="1516104"/>
    <lineage>
        <taxon>Bacteria</taxon>
        <taxon>Bacillati</taxon>
        <taxon>Bacillota</taxon>
        <taxon>Bacilli</taxon>
        <taxon>Bacillales</taxon>
        <taxon>Bacillaceae</taxon>
        <taxon>Gottfriedia</taxon>
    </lineage>
</organism>
<dbReference type="SUPFAM" id="SSF56349">
    <property type="entry name" value="DNA breaking-rejoining enzymes"/>
    <property type="match status" value="1"/>
</dbReference>
<dbReference type="AlphaFoldDB" id="A0A8J3EXS7"/>
<comment type="caution">
    <text evidence="8">The sequence shown here is derived from an EMBL/GenBank/DDBJ whole genome shotgun (WGS) entry which is preliminary data.</text>
</comment>
<evidence type="ECO:0000259" key="7">
    <source>
        <dbReference type="PROSITE" id="PS51900"/>
    </source>
</evidence>
<sequence>MFKGHQFNKEDYKQIPLGKIINSNSLIIEAFEQLRERMSWKDNTVKAYSKDLEKLLYFLNEIGINPTLENVNFETMKKWKEEMSINNLYSASTIKRMIDSLKSLFNVFVNAGIIEGNPFKHIRVNLDPSSSHSRSLNVIELGKVLSQALKLDSMEKRDTLAIVLTQMLTGLRCTNMINLKVNDIDFQRGQLRRIVRTVNAKHVVNTIPLPPFLLSVLNFHIQNRNISGNDPLFYNEHNNPLGEKNINSIVNKICIQLGWNLNDSFTPHGFRYSISTHFQLSLNDESTLAFLLGHNESKSVTKRYVKDTQFKQEILKSWIFTYEKDILSQVIASINDVESIENHSNQIWVHKLKLYLKDMVYFLNKFSYIEYRRHSISSIFHNAFPGSKPDYYAKSNIIRNNLDFNNAVNYPNTNEQMVSGHFGQSYQPNPYNNRFDFSRDFNRNQNYITHESEGYLKQENMDNMNLNNNYINNEWNFQTLNSVPLQDSNVLNEYEFPSKGVSTERNNTINKYGL</sequence>
<dbReference type="Proteomes" id="UP000626244">
    <property type="component" value="Unassembled WGS sequence"/>
</dbReference>
<dbReference type="InterPro" id="IPR013762">
    <property type="entry name" value="Integrase-like_cat_sf"/>
</dbReference>
<evidence type="ECO:0000256" key="1">
    <source>
        <dbReference type="ARBA" id="ARBA00008857"/>
    </source>
</evidence>
<dbReference type="PANTHER" id="PTHR30349:SF41">
    <property type="entry name" value="INTEGRASE_RECOMBINASE PROTEIN MJ0367-RELATED"/>
    <property type="match status" value="1"/>
</dbReference>
<dbReference type="PANTHER" id="PTHR30349">
    <property type="entry name" value="PHAGE INTEGRASE-RELATED"/>
    <property type="match status" value="1"/>
</dbReference>
<dbReference type="InterPro" id="IPR044068">
    <property type="entry name" value="CB"/>
</dbReference>
<reference evidence="9" key="1">
    <citation type="journal article" date="2019" name="Int. J. Syst. Evol. Microbiol.">
        <title>The Global Catalogue of Microorganisms (GCM) 10K type strain sequencing project: providing services to taxonomists for standard genome sequencing and annotation.</title>
        <authorList>
            <consortium name="The Broad Institute Genomics Platform"/>
            <consortium name="The Broad Institute Genome Sequencing Center for Infectious Disease"/>
            <person name="Wu L."/>
            <person name="Ma J."/>
        </authorList>
    </citation>
    <scope>NUCLEOTIDE SEQUENCE [LARGE SCALE GENOMIC DNA]</scope>
    <source>
        <strain evidence="9">CGMCC 1.14993</strain>
    </source>
</reference>
<dbReference type="GO" id="GO:0003677">
    <property type="term" value="F:DNA binding"/>
    <property type="evidence" value="ECO:0007669"/>
    <property type="project" value="UniProtKB-UniRule"/>
</dbReference>
<dbReference type="GO" id="GO:0006310">
    <property type="term" value="P:DNA recombination"/>
    <property type="evidence" value="ECO:0007669"/>
    <property type="project" value="UniProtKB-KW"/>
</dbReference>